<feature type="compositionally biased region" description="Basic and acidic residues" evidence="1">
    <location>
        <begin position="83"/>
        <end position="106"/>
    </location>
</feature>
<feature type="non-terminal residue" evidence="2">
    <location>
        <position position="1"/>
    </location>
</feature>
<dbReference type="AlphaFoldDB" id="A0A0H5R947"/>
<feature type="region of interest" description="Disordered" evidence="1">
    <location>
        <begin position="125"/>
        <end position="294"/>
    </location>
</feature>
<evidence type="ECO:0000313" key="2">
    <source>
        <dbReference type="EMBL" id="CRZ10655.1"/>
    </source>
</evidence>
<name>A0A0H5R947_9EUKA</name>
<sequence>GTLHTHTTTIAIIMSHDQDRRRRLTSSDEDEETHDYSESEDNGPAIVPDAPPAAADPNVDSQREFEANQGRASVPSGSQYRFYMHDDHSRGSDNPEPKPLRKTRADIPDRWMNDMFEELISRPLNFSVPRGGNRGQYRSGWNQRSSGTYRARSQSTPEGRPHHERPNYPATTAVPINEPQAESDAGEAKTSDVSAVAVELGKLTVSASDSSSADDRKENISASVADEGNATTSDAVRAPHVANAPGVGESDTRDGSKDGPFSAEDRTKMEKPSNPGDSDEAAAASKASSKMNPEAQEFTVVPPIPVFVPFVPDAGGGSVNPYLVYNGQPAIAVDPIYEFYQDEFVSQQFTQPVFFDSYNTPGAEPLPDSASAEQ</sequence>
<proteinExistence type="predicted"/>
<protein>
    <recommendedName>
        <fullName evidence="3">Btz domain-containing protein</fullName>
    </recommendedName>
</protein>
<evidence type="ECO:0008006" key="3">
    <source>
        <dbReference type="Google" id="ProtNLM"/>
    </source>
</evidence>
<evidence type="ECO:0000256" key="1">
    <source>
        <dbReference type="SAM" id="MobiDB-lite"/>
    </source>
</evidence>
<feature type="compositionally biased region" description="Polar residues" evidence="1">
    <location>
        <begin position="139"/>
        <end position="157"/>
    </location>
</feature>
<accession>A0A0H5R947</accession>
<feature type="compositionally biased region" description="Low complexity" evidence="1">
    <location>
        <begin position="44"/>
        <end position="57"/>
    </location>
</feature>
<reference evidence="2" key="1">
    <citation type="submission" date="2015-04" db="EMBL/GenBank/DDBJ databases">
        <title>The genome sequence of the plant pathogenic Rhizarian Plasmodiophora brassicae reveals insights in its biotrophic life cycle and the origin of chitin synthesis.</title>
        <authorList>
            <person name="Schwelm A."/>
            <person name="Fogelqvist J."/>
            <person name="Knaust A."/>
            <person name="Julke S."/>
            <person name="Lilja T."/>
            <person name="Dhandapani V."/>
            <person name="Bonilla-Rosso G."/>
            <person name="Karlsson M."/>
            <person name="Shevchenko A."/>
            <person name="Choi S.R."/>
            <person name="Kim H.G."/>
            <person name="Park J.Y."/>
            <person name="Lim Y.P."/>
            <person name="Ludwig-Muller J."/>
            <person name="Dixelius C."/>
        </authorList>
    </citation>
    <scope>NUCLEOTIDE SEQUENCE</scope>
    <source>
        <tissue evidence="2">Potato root galls</tissue>
    </source>
</reference>
<dbReference type="EMBL" id="HACM01010213">
    <property type="protein sequence ID" value="CRZ10655.1"/>
    <property type="molecule type" value="Transcribed_RNA"/>
</dbReference>
<feature type="compositionally biased region" description="Acidic residues" evidence="1">
    <location>
        <begin position="27"/>
        <end position="41"/>
    </location>
</feature>
<organism evidence="2">
    <name type="scientific">Spongospora subterranea</name>
    <dbReference type="NCBI Taxonomy" id="70186"/>
    <lineage>
        <taxon>Eukaryota</taxon>
        <taxon>Sar</taxon>
        <taxon>Rhizaria</taxon>
        <taxon>Endomyxa</taxon>
        <taxon>Phytomyxea</taxon>
        <taxon>Plasmodiophorida</taxon>
        <taxon>Plasmodiophoridae</taxon>
        <taxon>Spongospora</taxon>
    </lineage>
</organism>
<feature type="region of interest" description="Disordered" evidence="1">
    <location>
        <begin position="1"/>
        <end position="106"/>
    </location>
</feature>
<feature type="compositionally biased region" description="Basic and acidic residues" evidence="1">
    <location>
        <begin position="250"/>
        <end position="271"/>
    </location>
</feature>
<feature type="compositionally biased region" description="Low complexity" evidence="1">
    <location>
        <begin position="281"/>
        <end position="290"/>
    </location>
</feature>